<sequence length="31" mass="3889">METYFCMIFQNHQEKCKNHQKWHDLKSMCKA</sequence>
<accession>A0A8S5V2S4</accession>
<reference evidence="1" key="1">
    <citation type="journal article" date="2021" name="Proc. Natl. Acad. Sci. U.S.A.">
        <title>A Catalog of Tens of Thousands of Viruses from Human Metagenomes Reveals Hidden Associations with Chronic Diseases.</title>
        <authorList>
            <person name="Tisza M.J."/>
            <person name="Buck C.B."/>
        </authorList>
    </citation>
    <scope>NUCLEOTIDE SEQUENCE</scope>
    <source>
        <strain evidence="1">Ct0Bp21</strain>
    </source>
</reference>
<evidence type="ECO:0000313" key="1">
    <source>
        <dbReference type="EMBL" id="DAG00996.1"/>
    </source>
</evidence>
<proteinExistence type="predicted"/>
<name>A0A8S5V2S4_9CAUD</name>
<protein>
    <submittedName>
        <fullName evidence="1">Uncharacterized protein</fullName>
    </submittedName>
</protein>
<dbReference type="EMBL" id="BK016185">
    <property type="protein sequence ID" value="DAG00996.1"/>
    <property type="molecule type" value="Genomic_DNA"/>
</dbReference>
<organism evidence="1">
    <name type="scientific">Siphoviridae sp. ct0Bp21</name>
    <dbReference type="NCBI Taxonomy" id="2825291"/>
    <lineage>
        <taxon>Viruses</taxon>
        <taxon>Duplodnaviria</taxon>
        <taxon>Heunggongvirae</taxon>
        <taxon>Uroviricota</taxon>
        <taxon>Caudoviricetes</taxon>
    </lineage>
</organism>